<comment type="similarity">
    <text evidence="2">Belongs to the HupC/HyaC/HydC family.</text>
</comment>
<feature type="transmembrane region" description="Helical" evidence="12">
    <location>
        <begin position="125"/>
        <end position="149"/>
    </location>
</feature>
<keyword evidence="3" id="KW-0813">Transport</keyword>
<feature type="transmembrane region" description="Helical" evidence="12">
    <location>
        <begin position="66"/>
        <end position="84"/>
    </location>
</feature>
<evidence type="ECO:0000256" key="11">
    <source>
        <dbReference type="ARBA" id="ARBA00023136"/>
    </source>
</evidence>
<dbReference type="RefSeq" id="WP_407340786.1">
    <property type="nucleotide sequence ID" value="NZ_CP136862.1"/>
</dbReference>
<feature type="transmembrane region" description="Helical" evidence="12">
    <location>
        <begin position="25"/>
        <end position="45"/>
    </location>
</feature>
<gene>
    <name evidence="14" type="ORF">RZS28_07970</name>
</gene>
<dbReference type="InterPro" id="IPR051542">
    <property type="entry name" value="Hydrogenase_cytochrome"/>
</dbReference>
<dbReference type="Proteomes" id="UP001626536">
    <property type="component" value="Chromosome"/>
</dbReference>
<keyword evidence="4" id="KW-1003">Cell membrane</keyword>
<dbReference type="PRINTS" id="PR00161">
    <property type="entry name" value="NIHGNASECYTB"/>
</dbReference>
<evidence type="ECO:0000256" key="7">
    <source>
        <dbReference type="ARBA" id="ARBA00022723"/>
    </source>
</evidence>
<keyword evidence="10" id="KW-0408">Iron</keyword>
<evidence type="ECO:0000256" key="4">
    <source>
        <dbReference type="ARBA" id="ARBA00022475"/>
    </source>
</evidence>
<evidence type="ECO:0000313" key="15">
    <source>
        <dbReference type="Proteomes" id="UP001626536"/>
    </source>
</evidence>
<evidence type="ECO:0000256" key="8">
    <source>
        <dbReference type="ARBA" id="ARBA00022982"/>
    </source>
</evidence>
<dbReference type="SUPFAM" id="SSF81342">
    <property type="entry name" value="Transmembrane di-heme cytochromes"/>
    <property type="match status" value="1"/>
</dbReference>
<evidence type="ECO:0000256" key="3">
    <source>
        <dbReference type="ARBA" id="ARBA00022448"/>
    </source>
</evidence>
<feature type="domain" description="Cytochrome b561 bacterial/Ni-hydrogenase" evidence="13">
    <location>
        <begin position="19"/>
        <end position="239"/>
    </location>
</feature>
<name>A0ABZ0HWC3_9HYPH</name>
<dbReference type="InterPro" id="IPR011577">
    <property type="entry name" value="Cyt_b561_bac/Ni-Hgenase"/>
</dbReference>
<evidence type="ECO:0000313" key="14">
    <source>
        <dbReference type="EMBL" id="WOJ91195.1"/>
    </source>
</evidence>
<keyword evidence="5" id="KW-0349">Heme</keyword>
<proteinExistence type="inferred from homology"/>
<keyword evidence="15" id="KW-1185">Reference proteome</keyword>
<dbReference type="InterPro" id="IPR016174">
    <property type="entry name" value="Di-haem_cyt_TM"/>
</dbReference>
<dbReference type="InterPro" id="IPR000516">
    <property type="entry name" value="Ni-dep_Hydgase_cyt-B"/>
</dbReference>
<dbReference type="Pfam" id="PF01292">
    <property type="entry name" value="Ni_hydr_CYTB"/>
    <property type="match status" value="1"/>
</dbReference>
<dbReference type="EMBL" id="CP136862">
    <property type="protein sequence ID" value="WOJ91195.1"/>
    <property type="molecule type" value="Genomic_DNA"/>
</dbReference>
<keyword evidence="7" id="KW-0479">Metal-binding</keyword>
<keyword evidence="8" id="KW-0249">Electron transport</keyword>
<dbReference type="PANTHER" id="PTHR30485">
    <property type="entry name" value="NI/FE-HYDROGENASE 1 B-TYPE CYTOCHROME SUBUNIT"/>
    <property type="match status" value="1"/>
</dbReference>
<keyword evidence="6 12" id="KW-0812">Transmembrane</keyword>
<accession>A0ABZ0HWC3</accession>
<dbReference type="Gene3D" id="1.20.950.20">
    <property type="entry name" value="Transmembrane di-heme cytochromes, Chain C"/>
    <property type="match status" value="1"/>
</dbReference>
<feature type="transmembrane region" description="Helical" evidence="12">
    <location>
        <begin position="205"/>
        <end position="226"/>
    </location>
</feature>
<evidence type="ECO:0000256" key="5">
    <source>
        <dbReference type="ARBA" id="ARBA00022617"/>
    </source>
</evidence>
<organism evidence="14 15">
    <name type="scientific">Methylocapsa polymorpha</name>
    <dbReference type="NCBI Taxonomy" id="3080828"/>
    <lineage>
        <taxon>Bacteria</taxon>
        <taxon>Pseudomonadati</taxon>
        <taxon>Pseudomonadota</taxon>
        <taxon>Alphaproteobacteria</taxon>
        <taxon>Hyphomicrobiales</taxon>
        <taxon>Beijerinckiaceae</taxon>
        <taxon>Methylocapsa</taxon>
    </lineage>
</organism>
<evidence type="ECO:0000256" key="6">
    <source>
        <dbReference type="ARBA" id="ARBA00022692"/>
    </source>
</evidence>
<keyword evidence="11 12" id="KW-0472">Membrane</keyword>
<evidence type="ECO:0000256" key="2">
    <source>
        <dbReference type="ARBA" id="ARBA00008622"/>
    </source>
</evidence>
<evidence type="ECO:0000256" key="12">
    <source>
        <dbReference type="SAM" id="Phobius"/>
    </source>
</evidence>
<dbReference type="PANTHER" id="PTHR30485:SF2">
    <property type="entry name" value="BLL0597 PROTEIN"/>
    <property type="match status" value="1"/>
</dbReference>
<sequence>MTQRPSPDVISEYKEFVAWDAPTRWFHWINALAVLALIATGLVILNDDALGLSAGGKILLKSIHASFGYVMAINLLWRFIWAFYGDRYTGWRGILPGGSGYLTSLRAYVLSFLSGEPQQFVGHNPLARIGISVLFLLLLIQLTTGLVIAGTDLFWPPFGHWFAQWVAAPGVDPTSVQPGASDLIDKASYQAMRAFRAPFVQVHEFAFYALAVVITLHIIAVVLTELHEGGSITSAMFTGRKILTRKPPDAP</sequence>
<keyword evidence="9 12" id="KW-1133">Transmembrane helix</keyword>
<evidence type="ECO:0000256" key="1">
    <source>
        <dbReference type="ARBA" id="ARBA00004651"/>
    </source>
</evidence>
<evidence type="ECO:0000259" key="13">
    <source>
        <dbReference type="Pfam" id="PF01292"/>
    </source>
</evidence>
<evidence type="ECO:0000256" key="10">
    <source>
        <dbReference type="ARBA" id="ARBA00023004"/>
    </source>
</evidence>
<reference evidence="14 15" key="1">
    <citation type="submission" date="2023-10" db="EMBL/GenBank/DDBJ databases">
        <title>Novel methanotroph of the genus Methylocapsa from a subarctic wetland.</title>
        <authorList>
            <person name="Belova S.E."/>
            <person name="Oshkin I.Y."/>
            <person name="Miroshnikov K."/>
            <person name="Dedysh S.N."/>
        </authorList>
    </citation>
    <scope>NUCLEOTIDE SEQUENCE [LARGE SCALE GENOMIC DNA]</scope>
    <source>
        <strain evidence="14 15">RX1</strain>
    </source>
</reference>
<protein>
    <submittedName>
        <fullName evidence="14">Cytochrome b/b6 domain-containing protein</fullName>
    </submittedName>
</protein>
<evidence type="ECO:0000256" key="9">
    <source>
        <dbReference type="ARBA" id="ARBA00022989"/>
    </source>
</evidence>
<comment type="subcellular location">
    <subcellularLocation>
        <location evidence="1">Cell membrane</location>
        <topology evidence="1">Multi-pass membrane protein</topology>
    </subcellularLocation>
</comment>